<evidence type="ECO:0000313" key="2">
    <source>
        <dbReference type="Proteomes" id="UP000796761"/>
    </source>
</evidence>
<evidence type="ECO:0000313" key="1">
    <source>
        <dbReference type="EMBL" id="TRZ23942.1"/>
    </source>
</evidence>
<comment type="caution">
    <text evidence="1">The sequence shown here is derived from an EMBL/GenBank/DDBJ whole genome shotgun (WGS) entry which is preliminary data.</text>
</comment>
<keyword evidence="2" id="KW-1185">Reference proteome</keyword>
<protein>
    <submittedName>
        <fullName evidence="1">Uncharacterized protein</fullName>
    </submittedName>
</protein>
<gene>
    <name evidence="1" type="ORF">HGM15179_003114</name>
</gene>
<sequence>MPPPRTLSWALESKPYGDIVLQKELNKTMELISKTTLETLGPKNMTLSGCITFLVVHQPLKRSNDVWTVKDYSDSDEWWDVQTLGYTFIKSHLVIQHQRANWDGPAQSKLLHTVEVDKVPVIAVKNMLGKTWAGLFLPQAKANPSMELLLLKNLDALGG</sequence>
<proteinExistence type="predicted"/>
<dbReference type="Proteomes" id="UP000796761">
    <property type="component" value="Unassembled WGS sequence"/>
</dbReference>
<accession>A0A8K1LS03</accession>
<organism evidence="1 2">
    <name type="scientific">Zosterops borbonicus</name>
    <dbReference type="NCBI Taxonomy" id="364589"/>
    <lineage>
        <taxon>Eukaryota</taxon>
        <taxon>Metazoa</taxon>
        <taxon>Chordata</taxon>
        <taxon>Craniata</taxon>
        <taxon>Vertebrata</taxon>
        <taxon>Euteleostomi</taxon>
        <taxon>Archelosauria</taxon>
        <taxon>Archosauria</taxon>
        <taxon>Dinosauria</taxon>
        <taxon>Saurischia</taxon>
        <taxon>Theropoda</taxon>
        <taxon>Coelurosauria</taxon>
        <taxon>Aves</taxon>
        <taxon>Neognathae</taxon>
        <taxon>Neoaves</taxon>
        <taxon>Telluraves</taxon>
        <taxon>Australaves</taxon>
        <taxon>Passeriformes</taxon>
        <taxon>Sylvioidea</taxon>
        <taxon>Zosteropidae</taxon>
        <taxon>Zosterops</taxon>
    </lineage>
</organism>
<dbReference type="EMBL" id="SWJQ01000056">
    <property type="protein sequence ID" value="TRZ23942.1"/>
    <property type="molecule type" value="Genomic_DNA"/>
</dbReference>
<reference evidence="1" key="1">
    <citation type="submission" date="2019-04" db="EMBL/GenBank/DDBJ databases">
        <title>Genome assembly of Zosterops borbonicus 15179.</title>
        <authorList>
            <person name="Leroy T."/>
            <person name="Anselmetti Y."/>
            <person name="Tilak M.-K."/>
            <person name="Nabholz B."/>
        </authorList>
    </citation>
    <scope>NUCLEOTIDE SEQUENCE</scope>
    <source>
        <strain evidence="1">HGM_15179</strain>
        <tissue evidence="1">Muscle</tissue>
    </source>
</reference>
<name>A0A8K1LS03_9PASS</name>
<dbReference type="AlphaFoldDB" id="A0A8K1LS03"/>